<dbReference type="Proteomes" id="UP000006727">
    <property type="component" value="Chromosome 18"/>
</dbReference>
<dbReference type="PANTHER" id="PTHR45086:SF1">
    <property type="entry name" value="WD REPEAT-CONTAINING PROTEIN PCN"/>
    <property type="match status" value="1"/>
</dbReference>
<dbReference type="InterPro" id="IPR036322">
    <property type="entry name" value="WD40_repeat_dom_sf"/>
</dbReference>
<dbReference type="InParanoid" id="A0A2K1J054"/>
<dbReference type="EnsemblPlants" id="Pp3c18_6690V3.2">
    <property type="protein sequence ID" value="Pp3c18_6690V3.2"/>
    <property type="gene ID" value="Pp3c18_6690"/>
</dbReference>
<dbReference type="InterPro" id="IPR044622">
    <property type="entry name" value="PCN"/>
</dbReference>
<name>A0A2K1J054_PHYPA</name>
<sequence>MLEVHRCRQIDWSPSPVVALATSVNGTAFAAARENGAIEVWSVAAGSLRWYCQLGFTAGIGGKGKNPELCIWPLLVLRNGDIVSGDSSGTTHFWDGQLGTLLQAQNRHDTDVLALAASHASIFAAGADGKQVGESKRLNVSAADDINFGRLALGEKLVYVGSKRTHTHDVRALAIATPIVAPAVSSGTSLAFLWKWAHARTAMLISGGNDAKLFTYSAKAFLSFHPHDVCPCPERPFIQLANQSTPRGGTLMMTQHSTKVDIWMIHKNNFVAANGGNGKNGNSMLGKRKWEGDSDDDSSDVKPISNGHSNGDTGSKALVVRSNGYVPAQNGQKKLSINSIEHIVCSAISGNGRQVAFADTQRLRLYELEYKTGEPPAVLPAAHCMVFSTDSTHLIAAGPGGLIWVVDFKSMELVHTLHIPSHDDCKGWANGLVKVMCTSPDGHWLASASNTGHIAVFNLDDWSKSSVLIMSSAANQIHDLDVEMKAPGEWSKLSGARVAKTLVDFPGSIIGLSLSTLPTSTSIIAYSPSAMCHIDLSQPIGDEMDEMPVDSIEDGPKALVNGHKYVISSGNGLGNGNILKGSCRSSDGRENRLAVSISKRESKSVNGVNMKNPVLFMGHIGPEFLVIVEKPWLAAMRQFPAPVSRHIYGS</sequence>
<dbReference type="GO" id="GO:0010073">
    <property type="term" value="P:meristem maintenance"/>
    <property type="evidence" value="ECO:0007669"/>
    <property type="project" value="InterPro"/>
</dbReference>
<dbReference type="PANTHER" id="PTHR45086">
    <property type="entry name" value="WD REPEAT-CONTAINING PROTEIN PCN"/>
    <property type="match status" value="1"/>
</dbReference>
<dbReference type="EnsemblPlants" id="Pp3c18_6690V3.1">
    <property type="protein sequence ID" value="Pp3c18_6690V3.1"/>
    <property type="gene ID" value="Pp3c18_6690"/>
</dbReference>
<organism evidence="2">
    <name type="scientific">Physcomitrium patens</name>
    <name type="common">Spreading-leaved earth moss</name>
    <name type="synonym">Physcomitrella patens</name>
    <dbReference type="NCBI Taxonomy" id="3218"/>
    <lineage>
        <taxon>Eukaryota</taxon>
        <taxon>Viridiplantae</taxon>
        <taxon>Streptophyta</taxon>
        <taxon>Embryophyta</taxon>
        <taxon>Bryophyta</taxon>
        <taxon>Bryophytina</taxon>
        <taxon>Bryopsida</taxon>
        <taxon>Funariidae</taxon>
        <taxon>Funariales</taxon>
        <taxon>Funariaceae</taxon>
        <taxon>Physcomitrium</taxon>
    </lineage>
</organism>
<dbReference type="STRING" id="3218.A0A2K1J054"/>
<dbReference type="SMART" id="SM00320">
    <property type="entry name" value="WD40"/>
    <property type="match status" value="3"/>
</dbReference>
<keyword evidence="4" id="KW-1185">Reference proteome</keyword>
<evidence type="ECO:0000256" key="1">
    <source>
        <dbReference type="SAM" id="MobiDB-lite"/>
    </source>
</evidence>
<reference evidence="2 4" key="2">
    <citation type="journal article" date="2018" name="Plant J.">
        <title>The Physcomitrella patens chromosome-scale assembly reveals moss genome structure and evolution.</title>
        <authorList>
            <person name="Lang D."/>
            <person name="Ullrich K.K."/>
            <person name="Murat F."/>
            <person name="Fuchs J."/>
            <person name="Jenkins J."/>
            <person name="Haas F.B."/>
            <person name="Piednoel M."/>
            <person name="Gundlach H."/>
            <person name="Van Bel M."/>
            <person name="Meyberg R."/>
            <person name="Vives C."/>
            <person name="Morata J."/>
            <person name="Symeonidi A."/>
            <person name="Hiss M."/>
            <person name="Muchero W."/>
            <person name="Kamisugi Y."/>
            <person name="Saleh O."/>
            <person name="Blanc G."/>
            <person name="Decker E.L."/>
            <person name="van Gessel N."/>
            <person name="Grimwood J."/>
            <person name="Hayes R.D."/>
            <person name="Graham S.W."/>
            <person name="Gunter L.E."/>
            <person name="McDaniel S.F."/>
            <person name="Hoernstein S.N.W."/>
            <person name="Larsson A."/>
            <person name="Li F.W."/>
            <person name="Perroud P.F."/>
            <person name="Phillips J."/>
            <person name="Ranjan P."/>
            <person name="Rokshar D.S."/>
            <person name="Rothfels C.J."/>
            <person name="Schneider L."/>
            <person name="Shu S."/>
            <person name="Stevenson D.W."/>
            <person name="Thummler F."/>
            <person name="Tillich M."/>
            <person name="Villarreal Aguilar J.C."/>
            <person name="Widiez T."/>
            <person name="Wong G.K."/>
            <person name="Wymore A."/>
            <person name="Zhang Y."/>
            <person name="Zimmer A.D."/>
            <person name="Quatrano R.S."/>
            <person name="Mayer K.F.X."/>
            <person name="Goodstein D."/>
            <person name="Casacuberta J.M."/>
            <person name="Vandepoele K."/>
            <person name="Reski R."/>
            <person name="Cuming A.C."/>
            <person name="Tuskan G.A."/>
            <person name="Maumus F."/>
            <person name="Salse J."/>
            <person name="Schmutz J."/>
            <person name="Rensing S.A."/>
        </authorList>
    </citation>
    <scope>NUCLEOTIDE SEQUENCE [LARGE SCALE GENOMIC DNA]</scope>
    <source>
        <strain evidence="3 4">cv. Gransden 2004</strain>
    </source>
</reference>
<dbReference type="EMBL" id="ABEU02000018">
    <property type="protein sequence ID" value="PNR34914.1"/>
    <property type="molecule type" value="Genomic_DNA"/>
</dbReference>
<dbReference type="InterPro" id="IPR015943">
    <property type="entry name" value="WD40/YVTN_repeat-like_dom_sf"/>
</dbReference>
<protein>
    <submittedName>
        <fullName evidence="2 3">Uncharacterized protein</fullName>
    </submittedName>
</protein>
<dbReference type="Gramene" id="Pp3c18_6690V3.1">
    <property type="protein sequence ID" value="Pp3c18_6690V3.1"/>
    <property type="gene ID" value="Pp3c18_6690"/>
</dbReference>
<dbReference type="SUPFAM" id="SSF50978">
    <property type="entry name" value="WD40 repeat-like"/>
    <property type="match status" value="1"/>
</dbReference>
<evidence type="ECO:0000313" key="2">
    <source>
        <dbReference type="EMBL" id="PNR34914.1"/>
    </source>
</evidence>
<evidence type="ECO:0000313" key="3">
    <source>
        <dbReference type="EnsemblPlants" id="Pp3c18_6690V3.1"/>
    </source>
</evidence>
<dbReference type="GO" id="GO:0035266">
    <property type="term" value="P:meristem growth"/>
    <property type="evidence" value="ECO:0007669"/>
    <property type="project" value="InterPro"/>
</dbReference>
<dbReference type="FunCoup" id="A0A2K1J054">
    <property type="interactions" value="3728"/>
</dbReference>
<dbReference type="AlphaFoldDB" id="A0A2K1J054"/>
<dbReference type="Gene3D" id="2.130.10.10">
    <property type="entry name" value="YVTN repeat-like/Quinoprotein amine dehydrogenase"/>
    <property type="match status" value="2"/>
</dbReference>
<dbReference type="InterPro" id="IPR001680">
    <property type="entry name" value="WD40_rpt"/>
</dbReference>
<feature type="region of interest" description="Disordered" evidence="1">
    <location>
        <begin position="274"/>
        <end position="316"/>
    </location>
</feature>
<evidence type="ECO:0000313" key="4">
    <source>
        <dbReference type="Proteomes" id="UP000006727"/>
    </source>
</evidence>
<reference evidence="2 4" key="1">
    <citation type="journal article" date="2008" name="Science">
        <title>The Physcomitrella genome reveals evolutionary insights into the conquest of land by plants.</title>
        <authorList>
            <person name="Rensing S."/>
            <person name="Lang D."/>
            <person name="Zimmer A."/>
            <person name="Terry A."/>
            <person name="Salamov A."/>
            <person name="Shapiro H."/>
            <person name="Nishiyama T."/>
            <person name="Perroud P.-F."/>
            <person name="Lindquist E."/>
            <person name="Kamisugi Y."/>
            <person name="Tanahashi T."/>
            <person name="Sakakibara K."/>
            <person name="Fujita T."/>
            <person name="Oishi K."/>
            <person name="Shin-I T."/>
            <person name="Kuroki Y."/>
            <person name="Toyoda A."/>
            <person name="Suzuki Y."/>
            <person name="Hashimoto A."/>
            <person name="Yamaguchi K."/>
            <person name="Sugano A."/>
            <person name="Kohara Y."/>
            <person name="Fujiyama A."/>
            <person name="Anterola A."/>
            <person name="Aoki S."/>
            <person name="Ashton N."/>
            <person name="Barbazuk W.B."/>
            <person name="Barker E."/>
            <person name="Bennetzen J."/>
            <person name="Bezanilla M."/>
            <person name="Blankenship R."/>
            <person name="Cho S.H."/>
            <person name="Dutcher S."/>
            <person name="Estelle M."/>
            <person name="Fawcett J.A."/>
            <person name="Gundlach H."/>
            <person name="Hanada K."/>
            <person name="Heyl A."/>
            <person name="Hicks K.A."/>
            <person name="Hugh J."/>
            <person name="Lohr M."/>
            <person name="Mayer K."/>
            <person name="Melkozernov A."/>
            <person name="Murata T."/>
            <person name="Nelson D."/>
            <person name="Pils B."/>
            <person name="Prigge M."/>
            <person name="Reiss B."/>
            <person name="Renner T."/>
            <person name="Rombauts S."/>
            <person name="Rushton P."/>
            <person name="Sanderfoot A."/>
            <person name="Schween G."/>
            <person name="Shiu S.-H."/>
            <person name="Stueber K."/>
            <person name="Theodoulou F.L."/>
            <person name="Tu H."/>
            <person name="Van de Peer Y."/>
            <person name="Verrier P.J."/>
            <person name="Waters E."/>
            <person name="Wood A."/>
            <person name="Yang L."/>
            <person name="Cove D."/>
            <person name="Cuming A."/>
            <person name="Hasebe M."/>
            <person name="Lucas S."/>
            <person name="Mishler D.B."/>
            <person name="Reski R."/>
            <person name="Grigoriev I."/>
            <person name="Quatrano R.S."/>
            <person name="Boore J.L."/>
        </authorList>
    </citation>
    <scope>NUCLEOTIDE SEQUENCE [LARGE SCALE GENOMIC DNA]</scope>
    <source>
        <strain evidence="3 4">cv. Gransden 2004</strain>
    </source>
</reference>
<gene>
    <name evidence="2" type="ORF">PHYPA_022812</name>
</gene>
<reference evidence="3" key="3">
    <citation type="submission" date="2020-12" db="UniProtKB">
        <authorList>
            <consortium name="EnsemblPlants"/>
        </authorList>
    </citation>
    <scope>IDENTIFICATION</scope>
</reference>
<accession>A0A2K1J054</accession>
<dbReference type="Gramene" id="Pp3c18_6690V3.2">
    <property type="protein sequence ID" value="Pp3c18_6690V3.2"/>
    <property type="gene ID" value="Pp3c18_6690"/>
</dbReference>
<proteinExistence type="predicted"/>